<protein>
    <submittedName>
        <fullName evidence="5">Transcriptional regulator, AraC family</fullName>
    </submittedName>
</protein>
<evidence type="ECO:0000256" key="1">
    <source>
        <dbReference type="ARBA" id="ARBA00023015"/>
    </source>
</evidence>
<dbReference type="InterPro" id="IPR020449">
    <property type="entry name" value="Tscrpt_reg_AraC-type_HTH"/>
</dbReference>
<dbReference type="Proteomes" id="UP000185924">
    <property type="component" value="Unassembled WGS sequence"/>
</dbReference>
<dbReference type="EMBL" id="FTNM01000005">
    <property type="protein sequence ID" value="SIR32831.1"/>
    <property type="molecule type" value="Genomic_DNA"/>
</dbReference>
<dbReference type="AlphaFoldDB" id="A0A1N7A189"/>
<dbReference type="PROSITE" id="PS01124">
    <property type="entry name" value="HTH_ARAC_FAMILY_2"/>
    <property type="match status" value="1"/>
</dbReference>
<evidence type="ECO:0000259" key="4">
    <source>
        <dbReference type="PROSITE" id="PS01124"/>
    </source>
</evidence>
<dbReference type="InterPro" id="IPR009057">
    <property type="entry name" value="Homeodomain-like_sf"/>
</dbReference>
<dbReference type="STRING" id="1077936.SAMN05421545_3158"/>
<sequence length="370" mass="41542">MQNISQIIIALAMQHLFMRLCNFGFQKETMQAPDHTLSANSVNLVLHVLTLQGQDAAALCEVAGIDSEQLQDVHGRVTIAQMVALWQAAVRATSNPDLALHVGEALNPTSAGIIAYVMMNAPTLHESLRKLCMYQDIVCEGIRTSLQLRGQEAHVLLEVISPALREPRYAIDCEMVIYKNAFEALIGQELPHSKVMFAYPLPDSIREHRRLFGKTTTLEFDAAYSGFVFEADWLQKPVVSANPELNLLFEQYANEYLQRLREPRSLTERVQRELARQLKGEEPNVTSVARSLALSVRSLQAKLSEEGTTYQRVLDSVRQELAKQHLRSGHHTVADVAYLLGFSEPSAFSRSFKKWTGLPPQLYRQSLAEA</sequence>
<evidence type="ECO:0000256" key="2">
    <source>
        <dbReference type="ARBA" id="ARBA00023125"/>
    </source>
</evidence>
<evidence type="ECO:0000313" key="5">
    <source>
        <dbReference type="EMBL" id="SIR32831.1"/>
    </source>
</evidence>
<dbReference type="GO" id="GO:0005829">
    <property type="term" value="C:cytosol"/>
    <property type="evidence" value="ECO:0007669"/>
    <property type="project" value="TreeGrafter"/>
</dbReference>
<accession>A0A1N7A189</accession>
<dbReference type="GO" id="GO:0003700">
    <property type="term" value="F:DNA-binding transcription factor activity"/>
    <property type="evidence" value="ECO:0007669"/>
    <property type="project" value="InterPro"/>
</dbReference>
<name>A0A1N7A189_9BACT</name>
<reference evidence="6" key="1">
    <citation type="submission" date="2017-01" db="EMBL/GenBank/DDBJ databases">
        <authorList>
            <person name="Varghese N."/>
            <person name="Submissions S."/>
        </authorList>
    </citation>
    <scope>NUCLEOTIDE SEQUENCE [LARGE SCALE GENOMIC DNA]</scope>
    <source>
        <strain evidence="6">DM9</strain>
    </source>
</reference>
<dbReference type="SMART" id="SM00342">
    <property type="entry name" value="HTH_ARAC"/>
    <property type="match status" value="1"/>
</dbReference>
<dbReference type="GO" id="GO:0000976">
    <property type="term" value="F:transcription cis-regulatory region binding"/>
    <property type="evidence" value="ECO:0007669"/>
    <property type="project" value="TreeGrafter"/>
</dbReference>
<proteinExistence type="predicted"/>
<keyword evidence="3" id="KW-0804">Transcription</keyword>
<dbReference type="PANTHER" id="PTHR47894">
    <property type="entry name" value="HTH-TYPE TRANSCRIPTIONAL REGULATOR GADX"/>
    <property type="match status" value="1"/>
</dbReference>
<keyword evidence="1" id="KW-0805">Transcription regulation</keyword>
<dbReference type="SUPFAM" id="SSF46689">
    <property type="entry name" value="Homeodomain-like"/>
    <property type="match status" value="1"/>
</dbReference>
<keyword evidence="6" id="KW-1185">Reference proteome</keyword>
<evidence type="ECO:0000313" key="6">
    <source>
        <dbReference type="Proteomes" id="UP000185924"/>
    </source>
</evidence>
<evidence type="ECO:0000256" key="3">
    <source>
        <dbReference type="ARBA" id="ARBA00023163"/>
    </source>
</evidence>
<organism evidence="5 6">
    <name type="scientific">Pontibacter lucknowensis</name>
    <dbReference type="NCBI Taxonomy" id="1077936"/>
    <lineage>
        <taxon>Bacteria</taxon>
        <taxon>Pseudomonadati</taxon>
        <taxon>Bacteroidota</taxon>
        <taxon>Cytophagia</taxon>
        <taxon>Cytophagales</taxon>
        <taxon>Hymenobacteraceae</taxon>
        <taxon>Pontibacter</taxon>
    </lineage>
</organism>
<dbReference type="PANTHER" id="PTHR47894:SF1">
    <property type="entry name" value="HTH-TYPE TRANSCRIPTIONAL REGULATOR VQSM"/>
    <property type="match status" value="1"/>
</dbReference>
<dbReference type="Gene3D" id="1.10.10.60">
    <property type="entry name" value="Homeodomain-like"/>
    <property type="match status" value="1"/>
</dbReference>
<dbReference type="PRINTS" id="PR00032">
    <property type="entry name" value="HTHARAC"/>
</dbReference>
<feature type="domain" description="HTH araC/xylS-type" evidence="4">
    <location>
        <begin position="268"/>
        <end position="366"/>
    </location>
</feature>
<dbReference type="InterPro" id="IPR018060">
    <property type="entry name" value="HTH_AraC"/>
</dbReference>
<dbReference type="Pfam" id="PF12625">
    <property type="entry name" value="Arabinose_bd"/>
    <property type="match status" value="1"/>
</dbReference>
<gene>
    <name evidence="5" type="ORF">SAMN05421545_3158</name>
</gene>
<dbReference type="InterPro" id="IPR032687">
    <property type="entry name" value="AraC-type_N"/>
</dbReference>
<dbReference type="Pfam" id="PF12833">
    <property type="entry name" value="HTH_18"/>
    <property type="match status" value="1"/>
</dbReference>
<keyword evidence="2" id="KW-0238">DNA-binding</keyword>